<evidence type="ECO:0000313" key="8">
    <source>
        <dbReference type="EMBL" id="MBF1129034.1"/>
    </source>
</evidence>
<dbReference type="InterPro" id="IPR003251">
    <property type="entry name" value="Rr_diiron-bd_dom"/>
</dbReference>
<evidence type="ECO:0000256" key="4">
    <source>
        <dbReference type="ARBA" id="ARBA00022982"/>
    </source>
</evidence>
<evidence type="ECO:0000256" key="5">
    <source>
        <dbReference type="ARBA" id="ARBA00023004"/>
    </source>
</evidence>
<feature type="domain" description="Rubredoxin-like" evidence="6">
    <location>
        <begin position="152"/>
        <end position="186"/>
    </location>
</feature>
<comment type="caution">
    <text evidence="8">The sequence shown here is derived from an EMBL/GenBank/DDBJ whole genome shotgun (WGS) entry which is preliminary data.</text>
</comment>
<dbReference type="Pfam" id="PF21349">
    <property type="entry name" value="RUBY_RBDX"/>
    <property type="match status" value="1"/>
</dbReference>
<dbReference type="Proteomes" id="UP000757890">
    <property type="component" value="Unassembled WGS sequence"/>
</dbReference>
<dbReference type="PROSITE" id="PS50903">
    <property type="entry name" value="RUBREDOXIN_LIKE"/>
    <property type="match status" value="1"/>
</dbReference>
<evidence type="ECO:0000256" key="2">
    <source>
        <dbReference type="ARBA" id="ARBA00022448"/>
    </source>
</evidence>
<dbReference type="PROSITE" id="PS50905">
    <property type="entry name" value="FERRITIN_LIKE"/>
    <property type="match status" value="1"/>
</dbReference>
<feature type="domain" description="Ferritin-like diiron" evidence="7">
    <location>
        <begin position="12"/>
        <end position="145"/>
    </location>
</feature>
<dbReference type="Gene3D" id="2.20.28.10">
    <property type="match status" value="1"/>
</dbReference>
<dbReference type="GO" id="GO:0005506">
    <property type="term" value="F:iron ion binding"/>
    <property type="evidence" value="ECO:0007669"/>
    <property type="project" value="InterPro"/>
</dbReference>
<dbReference type="InterPro" id="IPR052364">
    <property type="entry name" value="Rubrerythrin"/>
</dbReference>
<dbReference type="Gene3D" id="1.20.1260.10">
    <property type="match status" value="1"/>
</dbReference>
<dbReference type="EMBL" id="JABZMK010000009">
    <property type="protein sequence ID" value="MBF1129034.1"/>
    <property type="molecule type" value="Genomic_DNA"/>
</dbReference>
<dbReference type="PANTHER" id="PTHR43865">
    <property type="entry name" value="RUBRERYTHRIN-RELATED"/>
    <property type="match status" value="1"/>
</dbReference>
<evidence type="ECO:0000256" key="3">
    <source>
        <dbReference type="ARBA" id="ARBA00022723"/>
    </source>
</evidence>
<comment type="cofactor">
    <cofactor evidence="1">
        <name>Fe(3+)</name>
        <dbReference type="ChEBI" id="CHEBI:29034"/>
    </cofactor>
</comment>
<reference evidence="8" key="1">
    <citation type="submission" date="2020-04" db="EMBL/GenBank/DDBJ databases">
        <title>Deep metagenomics examines the oral microbiome during advanced dental caries in children, revealing novel taxa and co-occurrences with host molecules.</title>
        <authorList>
            <person name="Baker J.L."/>
            <person name="Morton J.T."/>
            <person name="Dinis M."/>
            <person name="Alvarez R."/>
            <person name="Tran N.C."/>
            <person name="Knight R."/>
            <person name="Edlund A."/>
        </authorList>
    </citation>
    <scope>NUCLEOTIDE SEQUENCE</scope>
    <source>
        <strain evidence="8">JCVI_32_bin.14</strain>
    </source>
</reference>
<dbReference type="InterPro" id="IPR009078">
    <property type="entry name" value="Ferritin-like_SF"/>
</dbReference>
<sequence>MNEEKALEEMSRLAGTQTEKNLRAAFAGEAQAHVKYNLFAGEARKDPSMSRQIADLFEETANQERAHAKIWFWLVGDLKKDTAEHLKMAAKGENDEWTSMYPEFAETAKKEGFPQIAFLMTKIGEIEKQHERRYKILLANVENGKLFKRDEKKLWMCTNCGFTCESVEAPEECPVCNHPRSFFAIKAENY</sequence>
<keyword evidence="2" id="KW-0813">Transport</keyword>
<dbReference type="InterPro" id="IPR048574">
    <property type="entry name" value="RUBY_RBDX"/>
</dbReference>
<keyword evidence="3" id="KW-0479">Metal-binding</keyword>
<proteinExistence type="predicted"/>
<accession>A0A930B521</accession>
<dbReference type="InterPro" id="IPR024934">
    <property type="entry name" value="Rubredoxin-like_dom"/>
</dbReference>
<evidence type="ECO:0000313" key="9">
    <source>
        <dbReference type="Proteomes" id="UP000757890"/>
    </source>
</evidence>
<dbReference type="SUPFAM" id="SSF57802">
    <property type="entry name" value="Rubredoxin-like"/>
    <property type="match status" value="1"/>
</dbReference>
<evidence type="ECO:0000256" key="1">
    <source>
        <dbReference type="ARBA" id="ARBA00001965"/>
    </source>
</evidence>
<dbReference type="Pfam" id="PF02915">
    <property type="entry name" value="Rubrerythrin"/>
    <property type="match status" value="1"/>
</dbReference>
<keyword evidence="5" id="KW-0408">Iron</keyword>
<organism evidence="8 9">
    <name type="scientific">Dialister invisus</name>
    <dbReference type="NCBI Taxonomy" id="218538"/>
    <lineage>
        <taxon>Bacteria</taxon>
        <taxon>Bacillati</taxon>
        <taxon>Bacillota</taxon>
        <taxon>Negativicutes</taxon>
        <taxon>Veillonellales</taxon>
        <taxon>Veillonellaceae</taxon>
        <taxon>Dialister</taxon>
    </lineage>
</organism>
<dbReference type="GO" id="GO:0016491">
    <property type="term" value="F:oxidoreductase activity"/>
    <property type="evidence" value="ECO:0007669"/>
    <property type="project" value="InterPro"/>
</dbReference>
<evidence type="ECO:0000259" key="6">
    <source>
        <dbReference type="PROSITE" id="PS50903"/>
    </source>
</evidence>
<dbReference type="AlphaFoldDB" id="A0A930B521"/>
<dbReference type="InterPro" id="IPR009040">
    <property type="entry name" value="Ferritin-like_diiron"/>
</dbReference>
<dbReference type="SUPFAM" id="SSF47240">
    <property type="entry name" value="Ferritin-like"/>
    <property type="match status" value="1"/>
</dbReference>
<dbReference type="PANTHER" id="PTHR43865:SF1">
    <property type="entry name" value="RUBRERYTHRIN-RELATED"/>
    <property type="match status" value="1"/>
</dbReference>
<dbReference type="NCBIfam" id="NF045767">
    <property type="entry name" value="RuberyRbr"/>
    <property type="match status" value="1"/>
</dbReference>
<gene>
    <name evidence="8" type="ORF">HXL70_03200</name>
</gene>
<protein>
    <submittedName>
        <fullName evidence="8">Rubrerythrin family protein</fullName>
    </submittedName>
</protein>
<dbReference type="CDD" id="cd01041">
    <property type="entry name" value="Rubrerythrin"/>
    <property type="match status" value="1"/>
</dbReference>
<dbReference type="CDD" id="cd00729">
    <property type="entry name" value="rubredoxin_SM"/>
    <property type="match status" value="1"/>
</dbReference>
<dbReference type="InterPro" id="IPR012347">
    <property type="entry name" value="Ferritin-like"/>
</dbReference>
<name>A0A930B521_9FIRM</name>
<keyword evidence="4" id="KW-0249">Electron transport</keyword>
<evidence type="ECO:0000259" key="7">
    <source>
        <dbReference type="PROSITE" id="PS50905"/>
    </source>
</evidence>